<dbReference type="Pfam" id="PF02120">
    <property type="entry name" value="Flg_hook"/>
    <property type="match status" value="1"/>
</dbReference>
<protein>
    <submittedName>
        <fullName evidence="3">Flagellar hook-length control protein FliK</fullName>
    </submittedName>
</protein>
<name>A0A316EX97_9BURK</name>
<keyword evidence="3" id="KW-0966">Cell projection</keyword>
<sequence length="446" mass="45839">MTGVHLPPALLPGHAPDPQLARPSLTIDRLAALMPAPEVTQGDVQSSTGGAIPARQPNGVGADAANAANAAQTTSTRETLSFAARAILDVMGNAESAPMRAAAPLLPAAPAGAANAQATTALANGLATLVGQSGLFYESHLEQWVSGMRPLASLLAEPQGPLRLPAAPGAQAPAAGAQPQGQGPVAMLPFSGPQPPVPPQTNPAATLAELTRPVVFPPAGTSGAPIPVNAARHDAVAAEVLRASNRIGQPTQAGGNPASPVAEERRAAHASAAAQAYQTTAEVSQDGYHIARAQREAAIANWNTPEPTQRTPDAGPPVHPATEGVVRQQLELLATQQFRFAVDAWPGMPVDWEVTRHEGGHHQDGAAEGAGQWSTRLRLSLPQLGNVEAVLTLGARGLEARLVTHDNEAAARLTETREAFRQQLDARGIALLHLQVNAADAAEAAT</sequence>
<accession>A0A316EX97</accession>
<evidence type="ECO:0000313" key="3">
    <source>
        <dbReference type="EMBL" id="PWK35563.1"/>
    </source>
</evidence>
<feature type="domain" description="Flagellar hook-length control protein-like C-terminal" evidence="2">
    <location>
        <begin position="363"/>
        <end position="440"/>
    </location>
</feature>
<keyword evidence="3" id="KW-0282">Flagellum</keyword>
<feature type="compositionally biased region" description="Low complexity" evidence="1">
    <location>
        <begin position="1"/>
        <end position="18"/>
    </location>
</feature>
<keyword evidence="4" id="KW-1185">Reference proteome</keyword>
<comment type="caution">
    <text evidence="3">The sequence shown here is derived from an EMBL/GenBank/DDBJ whole genome shotgun (WGS) entry which is preliminary data.</text>
</comment>
<feature type="region of interest" description="Disordered" evidence="1">
    <location>
        <begin position="38"/>
        <end position="76"/>
    </location>
</feature>
<evidence type="ECO:0000256" key="1">
    <source>
        <dbReference type="SAM" id="MobiDB-lite"/>
    </source>
</evidence>
<evidence type="ECO:0000313" key="4">
    <source>
        <dbReference type="Proteomes" id="UP000245754"/>
    </source>
</evidence>
<reference evidence="3 4" key="1">
    <citation type="submission" date="2018-05" db="EMBL/GenBank/DDBJ databases">
        <title>Genomic Encyclopedia of Type Strains, Phase IV (KMG-V): Genome sequencing to study the core and pangenomes of soil and plant-associated prokaryotes.</title>
        <authorList>
            <person name="Whitman W."/>
        </authorList>
    </citation>
    <scope>NUCLEOTIDE SEQUENCE [LARGE SCALE GENOMIC DNA]</scope>
    <source>
        <strain evidence="3 4">SLV-132</strain>
    </source>
</reference>
<dbReference type="InterPro" id="IPR021136">
    <property type="entry name" value="Flagellar_hook_control-like_C"/>
</dbReference>
<dbReference type="InterPro" id="IPR038610">
    <property type="entry name" value="FliK-like_C_sf"/>
</dbReference>
<dbReference type="RefSeq" id="WP_109583595.1">
    <property type="nucleotide sequence ID" value="NZ_QGGT01000002.1"/>
</dbReference>
<feature type="region of interest" description="Disordered" evidence="1">
    <location>
        <begin position="1"/>
        <end position="21"/>
    </location>
</feature>
<feature type="compositionally biased region" description="Low complexity" evidence="1">
    <location>
        <begin position="162"/>
        <end position="184"/>
    </location>
</feature>
<proteinExistence type="predicted"/>
<dbReference type="Proteomes" id="UP000245754">
    <property type="component" value="Unassembled WGS sequence"/>
</dbReference>
<keyword evidence="3" id="KW-0969">Cilium</keyword>
<dbReference type="AlphaFoldDB" id="A0A316EX97"/>
<feature type="compositionally biased region" description="Low complexity" evidence="1">
    <location>
        <begin position="62"/>
        <end position="71"/>
    </location>
</feature>
<dbReference type="EMBL" id="QGGT01000002">
    <property type="protein sequence ID" value="PWK35563.1"/>
    <property type="molecule type" value="Genomic_DNA"/>
</dbReference>
<organism evidence="3 4">
    <name type="scientific">Cupriavidus plantarum</name>
    <dbReference type="NCBI Taxonomy" id="942865"/>
    <lineage>
        <taxon>Bacteria</taxon>
        <taxon>Pseudomonadati</taxon>
        <taxon>Pseudomonadota</taxon>
        <taxon>Betaproteobacteria</taxon>
        <taxon>Burkholderiales</taxon>
        <taxon>Burkholderiaceae</taxon>
        <taxon>Cupriavidus</taxon>
    </lineage>
</organism>
<dbReference type="Gene3D" id="3.30.750.140">
    <property type="match status" value="1"/>
</dbReference>
<feature type="region of interest" description="Disordered" evidence="1">
    <location>
        <begin position="162"/>
        <end position="199"/>
    </location>
</feature>
<gene>
    <name evidence="3" type="ORF">C7419_102841</name>
</gene>
<evidence type="ECO:0000259" key="2">
    <source>
        <dbReference type="Pfam" id="PF02120"/>
    </source>
</evidence>